<dbReference type="OrthoDB" id="9810601at2"/>
<evidence type="ECO:0000256" key="2">
    <source>
        <dbReference type="ARBA" id="ARBA00022692"/>
    </source>
</evidence>
<organism evidence="6 7">
    <name type="scientific">Thiohalobacter thiocyanaticus</name>
    <dbReference type="NCBI Taxonomy" id="585455"/>
    <lineage>
        <taxon>Bacteria</taxon>
        <taxon>Pseudomonadati</taxon>
        <taxon>Pseudomonadota</taxon>
        <taxon>Gammaproteobacteria</taxon>
        <taxon>Thiohalobacterales</taxon>
        <taxon>Thiohalobacteraceae</taxon>
        <taxon>Thiohalobacter</taxon>
    </lineage>
</organism>
<dbReference type="PANTHER" id="PTHR36926">
    <property type="entry name" value="COLICIN V PRODUCTION PROTEIN"/>
    <property type="match status" value="1"/>
</dbReference>
<evidence type="ECO:0000256" key="5">
    <source>
        <dbReference type="SAM" id="Phobius"/>
    </source>
</evidence>
<reference evidence="6 7" key="1">
    <citation type="journal article" date="2010" name="Int. J. Syst. Evol. Microbiol.">
        <title>Thiohalobacter thiocyanaticus gen. nov., sp. nov., a moderately halophilic, sulfur-oxidizing gammaproteobacterium from hypersaline lakes, that utilizes thiocyanate.</title>
        <authorList>
            <person name="Sorokin D.Y."/>
            <person name="Kovaleva O.L."/>
            <person name="Tourova T.P."/>
            <person name="Muyzer G."/>
        </authorList>
    </citation>
    <scope>NUCLEOTIDE SEQUENCE [LARGE SCALE GENOMIC DNA]</scope>
    <source>
        <strain evidence="6 7">Hrh1</strain>
    </source>
</reference>
<keyword evidence="3 5" id="KW-1133">Transmembrane helix</keyword>
<dbReference type="Proteomes" id="UP000287798">
    <property type="component" value="Unassembled WGS sequence"/>
</dbReference>
<feature type="transmembrane region" description="Helical" evidence="5">
    <location>
        <begin position="6"/>
        <end position="24"/>
    </location>
</feature>
<feature type="transmembrane region" description="Helical" evidence="5">
    <location>
        <begin position="31"/>
        <end position="52"/>
    </location>
</feature>
<dbReference type="GO" id="GO:0016020">
    <property type="term" value="C:membrane"/>
    <property type="evidence" value="ECO:0007669"/>
    <property type="project" value="UniProtKB-SubCell"/>
</dbReference>
<feature type="transmembrane region" description="Helical" evidence="5">
    <location>
        <begin position="101"/>
        <end position="126"/>
    </location>
</feature>
<keyword evidence="7" id="KW-1185">Reference proteome</keyword>
<protein>
    <submittedName>
        <fullName evidence="6">CvpA family protein</fullName>
    </submittedName>
</protein>
<comment type="caution">
    <text evidence="6">The sequence shown here is derived from an EMBL/GenBank/DDBJ whole genome shotgun (WGS) entry which is preliminary data.</text>
</comment>
<accession>A0A426QMJ3</accession>
<dbReference type="Pfam" id="PF02674">
    <property type="entry name" value="Colicin_V"/>
    <property type="match status" value="1"/>
</dbReference>
<gene>
    <name evidence="6" type="ORF">D6C00_01885</name>
</gene>
<dbReference type="GO" id="GO:0009403">
    <property type="term" value="P:toxin biosynthetic process"/>
    <property type="evidence" value="ECO:0007669"/>
    <property type="project" value="InterPro"/>
</dbReference>
<keyword evidence="4 5" id="KW-0472">Membrane</keyword>
<name>A0A426QMJ3_9GAMM</name>
<dbReference type="AlphaFoldDB" id="A0A426QMJ3"/>
<evidence type="ECO:0000256" key="4">
    <source>
        <dbReference type="ARBA" id="ARBA00023136"/>
    </source>
</evidence>
<dbReference type="EMBL" id="QZMU01000001">
    <property type="protein sequence ID" value="RRQ22981.1"/>
    <property type="molecule type" value="Genomic_DNA"/>
</dbReference>
<sequence>MTWVDVVMLLVVGLSAGISLLRGFVKEAMSLGIWVAAIWIALAFAPEFSGWLTRWVDTPSIRHALAFIALLVIVLILGALVSYLISQLVKKTGLSGTDRMLGVVFGVVRGVVIVAVLVLLGGLTLLPQDPWWQESVLMPHAETLALWLREFLPPDIADNIQF</sequence>
<feature type="transmembrane region" description="Helical" evidence="5">
    <location>
        <begin position="64"/>
        <end position="89"/>
    </location>
</feature>
<dbReference type="InterPro" id="IPR003825">
    <property type="entry name" value="Colicin-V_CvpA"/>
</dbReference>
<evidence type="ECO:0000256" key="1">
    <source>
        <dbReference type="ARBA" id="ARBA00004141"/>
    </source>
</evidence>
<keyword evidence="2 5" id="KW-0812">Transmembrane</keyword>
<dbReference type="PANTHER" id="PTHR36926:SF1">
    <property type="entry name" value="COLICIN V PRODUCTION PROTEIN"/>
    <property type="match status" value="1"/>
</dbReference>
<dbReference type="InterPro" id="IPR052719">
    <property type="entry name" value="CvpA-like"/>
</dbReference>
<evidence type="ECO:0000256" key="3">
    <source>
        <dbReference type="ARBA" id="ARBA00022989"/>
    </source>
</evidence>
<evidence type="ECO:0000313" key="6">
    <source>
        <dbReference type="EMBL" id="RRQ22981.1"/>
    </source>
</evidence>
<proteinExistence type="predicted"/>
<comment type="subcellular location">
    <subcellularLocation>
        <location evidence="1">Membrane</location>
        <topology evidence="1">Multi-pass membrane protein</topology>
    </subcellularLocation>
</comment>
<evidence type="ECO:0000313" key="7">
    <source>
        <dbReference type="Proteomes" id="UP000287798"/>
    </source>
</evidence>